<evidence type="ECO:0000313" key="1">
    <source>
        <dbReference type="EMBL" id="QPC41617.1"/>
    </source>
</evidence>
<dbReference type="EMBL" id="CP058214">
    <property type="protein sequence ID" value="QPC41617.1"/>
    <property type="molecule type" value="Genomic_DNA"/>
</dbReference>
<gene>
    <name evidence="1" type="ORF">HW532_02080</name>
</gene>
<sequence>MRKTTAMTAESAEILALRALQFLASDPERLGRFLAATGTGPEDLKARAGDPTFLGSVLDHLLQDESLIFLFAETENISPATPEAARRMLPGGLPLAEG</sequence>
<evidence type="ECO:0000313" key="2">
    <source>
        <dbReference type="Proteomes" id="UP000593594"/>
    </source>
</evidence>
<dbReference type="KEGG" id="kmn:HW532_02080"/>
<accession>A0A7S8C1L2</accession>
<dbReference type="AlphaFoldDB" id="A0A7S8C1L2"/>
<protein>
    <submittedName>
        <fullName evidence="1">DUF3572 domain-containing protein</fullName>
    </submittedName>
</protein>
<reference evidence="1 2" key="1">
    <citation type="submission" date="2020-06" db="EMBL/GenBank/DDBJ databases">
        <title>Genome sequence of 2 isolates from Red Sea Mangroves.</title>
        <authorList>
            <person name="Sefrji F."/>
            <person name="Michoud G."/>
            <person name="Merlino G."/>
            <person name="Daffonchio D."/>
        </authorList>
    </citation>
    <scope>NUCLEOTIDE SEQUENCE [LARGE SCALE GENOMIC DNA]</scope>
    <source>
        <strain evidence="1 2">R1DC25</strain>
    </source>
</reference>
<dbReference type="Proteomes" id="UP000593594">
    <property type="component" value="Chromosome"/>
</dbReference>
<proteinExistence type="predicted"/>
<keyword evidence="2" id="KW-1185">Reference proteome</keyword>
<dbReference type="InterPro" id="IPR021955">
    <property type="entry name" value="DUF3572"/>
</dbReference>
<organism evidence="1 2">
    <name type="scientific">Kaustia mangrovi</name>
    <dbReference type="NCBI Taxonomy" id="2593653"/>
    <lineage>
        <taxon>Bacteria</taxon>
        <taxon>Pseudomonadati</taxon>
        <taxon>Pseudomonadota</taxon>
        <taxon>Alphaproteobacteria</taxon>
        <taxon>Hyphomicrobiales</taxon>
        <taxon>Parvibaculaceae</taxon>
        <taxon>Kaustia</taxon>
    </lineage>
</organism>
<name>A0A7S8C1L2_9HYPH</name>
<dbReference type="Pfam" id="PF12096">
    <property type="entry name" value="DUF3572"/>
    <property type="match status" value="1"/>
</dbReference>